<name>A0A9J7XE65_CYPCA</name>
<dbReference type="PANTHER" id="PTHR12011:SF469">
    <property type="entry name" value="ADHESION G PROTEIN-COUPLED RECEPTOR E1-RELATED"/>
    <property type="match status" value="1"/>
</dbReference>
<feature type="transmembrane region" description="Helical" evidence="6">
    <location>
        <begin position="345"/>
        <end position="378"/>
    </location>
</feature>
<dbReference type="Gene3D" id="1.20.1070.10">
    <property type="entry name" value="Rhodopsin 7-helix transmembrane proteins"/>
    <property type="match status" value="1"/>
</dbReference>
<dbReference type="InterPro" id="IPR000203">
    <property type="entry name" value="GPS"/>
</dbReference>
<dbReference type="AlphaFoldDB" id="A0A9J7XE65"/>
<evidence type="ECO:0000256" key="1">
    <source>
        <dbReference type="ARBA" id="ARBA00004141"/>
    </source>
</evidence>
<dbReference type="Proteomes" id="UP001108240">
    <property type="component" value="Unplaced"/>
</dbReference>
<dbReference type="Gene3D" id="2.60.220.50">
    <property type="match status" value="1"/>
</dbReference>
<dbReference type="OMA" id="FERHNIT"/>
<evidence type="ECO:0000256" key="3">
    <source>
        <dbReference type="ARBA" id="ARBA00022989"/>
    </source>
</evidence>
<evidence type="ECO:0000256" key="6">
    <source>
        <dbReference type="SAM" id="Phobius"/>
    </source>
</evidence>
<comment type="subcellular location">
    <subcellularLocation>
        <location evidence="1">Membrane</location>
        <topology evidence="1">Multi-pass membrane protein</topology>
    </subcellularLocation>
</comment>
<keyword evidence="2 6" id="KW-0812">Transmembrane</keyword>
<dbReference type="GO" id="GO:0007166">
    <property type="term" value="P:cell surface receptor signaling pathway"/>
    <property type="evidence" value="ECO:0007669"/>
    <property type="project" value="InterPro"/>
</dbReference>
<evidence type="ECO:0000313" key="9">
    <source>
        <dbReference type="Ensembl" id="ENSCCRP00000104285.1"/>
    </source>
</evidence>
<dbReference type="Ensembl" id="ENSCCRT00000134537.1">
    <property type="protein sequence ID" value="ENSCCRP00000104285.1"/>
    <property type="gene ID" value="ENSCCRG00000062544.1"/>
</dbReference>
<evidence type="ECO:0000259" key="7">
    <source>
        <dbReference type="PROSITE" id="PS50221"/>
    </source>
</evidence>
<feature type="transmembrane region" description="Helical" evidence="6">
    <location>
        <begin position="319"/>
        <end position="339"/>
    </location>
</feature>
<evidence type="ECO:0000313" key="10">
    <source>
        <dbReference type="Proteomes" id="UP001108240"/>
    </source>
</evidence>
<proteinExistence type="predicted"/>
<evidence type="ECO:0000256" key="5">
    <source>
        <dbReference type="ARBA" id="ARBA00023157"/>
    </source>
</evidence>
<dbReference type="InterPro" id="IPR046338">
    <property type="entry name" value="GAIN_dom_sf"/>
</dbReference>
<keyword evidence="5" id="KW-1015">Disulfide bond</keyword>
<dbReference type="GeneTree" id="ENSGT00940000163334"/>
<keyword evidence="3 6" id="KW-1133">Transmembrane helix</keyword>
<sequence length="418" mass="45580">MSSAAVTNISSTATTVTQETSSAVINITLREGCTSQLSGGCFQNLLEKIENITAQVLPFDTVTIILNMVFNTSEKILESSSSSNPAELASYGNRVLKTSEKLISTLVKPTNTSDNVSFSLAAAEGQVFIVGPQITLDKIPRLDTTNSSVDIDLIGIAKNNSERSAAVAFMSYNTMENLLKPDFFNTSNDMIKTMMSTVISATLPKTTNTKLTKPVNFTLKHIREFDANGSLFCVYWNISEWIVDGCSVLKTNSSYTVCSCDHLSTFALIMQTSRPPKSDSLMELVNLVCVIVGLVFFSLALLTFVLCQRSPGVNNVARINICISLLLAHLLFLLTQQFLSLIRPLQVLCAVISGLLHFLFLSGFVWMFIEAVLLFICVKNLSQISSRKREVLSSGFLCVIGYLVALVVVCVCVCRSGS</sequence>
<dbReference type="InterPro" id="IPR017981">
    <property type="entry name" value="GPCR_2-like_7TM"/>
</dbReference>
<organism evidence="9 10">
    <name type="scientific">Cyprinus carpio carpio</name>
    <dbReference type="NCBI Taxonomy" id="630221"/>
    <lineage>
        <taxon>Eukaryota</taxon>
        <taxon>Metazoa</taxon>
        <taxon>Chordata</taxon>
        <taxon>Craniata</taxon>
        <taxon>Vertebrata</taxon>
        <taxon>Euteleostomi</taxon>
        <taxon>Actinopterygii</taxon>
        <taxon>Neopterygii</taxon>
        <taxon>Teleostei</taxon>
        <taxon>Ostariophysi</taxon>
        <taxon>Cypriniformes</taxon>
        <taxon>Cyprinidae</taxon>
        <taxon>Cyprininae</taxon>
        <taxon>Cyprinus</taxon>
    </lineage>
</organism>
<feature type="transmembrane region" description="Helical" evidence="6">
    <location>
        <begin position="390"/>
        <end position="409"/>
    </location>
</feature>
<evidence type="ECO:0000259" key="8">
    <source>
        <dbReference type="PROSITE" id="PS50261"/>
    </source>
</evidence>
<dbReference type="PANTHER" id="PTHR12011">
    <property type="entry name" value="ADHESION G-PROTEIN COUPLED RECEPTOR"/>
    <property type="match status" value="1"/>
</dbReference>
<reference evidence="9" key="2">
    <citation type="submission" date="2025-09" db="UniProtKB">
        <authorList>
            <consortium name="Ensembl"/>
        </authorList>
    </citation>
    <scope>IDENTIFICATION</scope>
</reference>
<dbReference type="SMART" id="SM00303">
    <property type="entry name" value="GPS"/>
    <property type="match status" value="1"/>
</dbReference>
<dbReference type="InterPro" id="IPR000832">
    <property type="entry name" value="GPCR_2_secretin-like"/>
</dbReference>
<keyword evidence="10" id="KW-1185">Reference proteome</keyword>
<dbReference type="InterPro" id="IPR057244">
    <property type="entry name" value="GAIN_B"/>
</dbReference>
<evidence type="ECO:0000256" key="4">
    <source>
        <dbReference type="ARBA" id="ARBA00023136"/>
    </source>
</evidence>
<dbReference type="Pfam" id="PF01825">
    <property type="entry name" value="GPS"/>
    <property type="match status" value="1"/>
</dbReference>
<feature type="transmembrane region" description="Helical" evidence="6">
    <location>
        <begin position="284"/>
        <end position="307"/>
    </location>
</feature>
<reference evidence="9" key="1">
    <citation type="submission" date="2025-08" db="UniProtKB">
        <authorList>
            <consortium name="Ensembl"/>
        </authorList>
    </citation>
    <scope>IDENTIFICATION</scope>
</reference>
<feature type="domain" description="GAIN-B" evidence="7">
    <location>
        <begin position="126"/>
        <end position="276"/>
    </location>
</feature>
<dbReference type="PROSITE" id="PS50221">
    <property type="entry name" value="GAIN_B"/>
    <property type="match status" value="1"/>
</dbReference>
<keyword evidence="4 6" id="KW-0472">Membrane</keyword>
<accession>A0A9J7XE65</accession>
<feature type="domain" description="G-protein coupled receptors family 2 profile 2" evidence="8">
    <location>
        <begin position="282"/>
        <end position="418"/>
    </location>
</feature>
<evidence type="ECO:0000256" key="2">
    <source>
        <dbReference type="ARBA" id="ARBA00022692"/>
    </source>
</evidence>
<dbReference type="GO" id="GO:0007189">
    <property type="term" value="P:adenylate cyclase-activating G protein-coupled receptor signaling pathway"/>
    <property type="evidence" value="ECO:0007669"/>
    <property type="project" value="TreeGrafter"/>
</dbReference>
<protein>
    <submittedName>
        <fullName evidence="9">Uncharacterized protein</fullName>
    </submittedName>
</protein>
<dbReference type="PROSITE" id="PS50261">
    <property type="entry name" value="G_PROTEIN_RECEP_F2_4"/>
    <property type="match status" value="1"/>
</dbReference>
<dbReference type="Pfam" id="PF00002">
    <property type="entry name" value="7tm_2"/>
    <property type="match status" value="1"/>
</dbReference>
<dbReference type="GO" id="GO:0004930">
    <property type="term" value="F:G protein-coupled receptor activity"/>
    <property type="evidence" value="ECO:0007669"/>
    <property type="project" value="InterPro"/>
</dbReference>
<dbReference type="GO" id="GO:0005886">
    <property type="term" value="C:plasma membrane"/>
    <property type="evidence" value="ECO:0007669"/>
    <property type="project" value="TreeGrafter"/>
</dbReference>